<feature type="region of interest" description="Disordered" evidence="3">
    <location>
        <begin position="143"/>
        <end position="193"/>
    </location>
</feature>
<name>A0A443JD48_9RHOB</name>
<dbReference type="InterPro" id="IPR018511">
    <property type="entry name" value="Hemolysin-typ_Ca-bd_CS"/>
</dbReference>
<dbReference type="PRINTS" id="PR00313">
    <property type="entry name" value="CABNDNGRPT"/>
</dbReference>
<dbReference type="PROSITE" id="PS00330">
    <property type="entry name" value="HEMOLYSIN_CALCIUM"/>
    <property type="match status" value="5"/>
</dbReference>
<dbReference type="PANTHER" id="PTHR38340:SF1">
    <property type="entry name" value="S-LAYER PROTEIN"/>
    <property type="match status" value="1"/>
</dbReference>
<feature type="region of interest" description="Disordered" evidence="3">
    <location>
        <begin position="39"/>
        <end position="89"/>
    </location>
</feature>
<dbReference type="GO" id="GO:0005576">
    <property type="term" value="C:extracellular region"/>
    <property type="evidence" value="ECO:0007669"/>
    <property type="project" value="UniProtKB-SubCell"/>
</dbReference>
<gene>
    <name evidence="4" type="ORF">D2T30_16590</name>
</gene>
<sequence length="365" mass="36706">MDFMRHRPRSVRGAGMFMMTGLLGLLMAGATIALVPSVDGKTGEDETDGIAETGLRPDSPAEMDLPGFGDPSLPETGAGTVAPTGGWPEPGRPVSPAATEGNDTLWGDLGDDEISGGGGINQINGYEGDDTLSGGEGRDFIFGGAGNDSITGGAGDDSLDGGTGDDRLSGGEGNDYLAGGMGDDTLAGGDGDDTVLGGAGDDLLWGGAGNDALMGNDGDDTLIGGLGNDTLMGGAGDDLLDGRALVDGKDIDGRDYLNGGLGDDRLIAGSDDRASGNEGADDFAIGDWIDPAHPATIADFTKGEDRLVVLWDGEEPPELGIEAGAGDARWITVNGDRLAEVLHGADLTPGDLLLMRPAEFAAIAG</sequence>
<dbReference type="InterPro" id="IPR050557">
    <property type="entry name" value="RTX_toxin/Mannuronan_C5-epim"/>
</dbReference>
<evidence type="ECO:0000256" key="3">
    <source>
        <dbReference type="SAM" id="MobiDB-lite"/>
    </source>
</evidence>
<accession>A0A443JD48</accession>
<evidence type="ECO:0000313" key="5">
    <source>
        <dbReference type="Proteomes" id="UP000284476"/>
    </source>
</evidence>
<reference evidence="4 5" key="1">
    <citation type="submission" date="2019-01" db="EMBL/GenBank/DDBJ databases">
        <title>Sinorhodobacter populi sp. nov. isolated from the symptomatic bark tissue of Populus euramericana canker.</title>
        <authorList>
            <person name="Xu G."/>
        </authorList>
    </citation>
    <scope>NUCLEOTIDE SEQUENCE [LARGE SCALE GENOMIC DNA]</scope>
    <source>
        <strain evidence="4 5">SK2B-1</strain>
    </source>
</reference>
<reference evidence="4 5" key="2">
    <citation type="submission" date="2019-01" db="EMBL/GenBank/DDBJ databases">
        <authorList>
            <person name="Li Y."/>
        </authorList>
    </citation>
    <scope>NUCLEOTIDE SEQUENCE [LARGE SCALE GENOMIC DNA]</scope>
    <source>
        <strain evidence="4 5">SK2B-1</strain>
    </source>
</reference>
<evidence type="ECO:0000313" key="4">
    <source>
        <dbReference type="EMBL" id="RWR18283.1"/>
    </source>
</evidence>
<comment type="subcellular location">
    <subcellularLocation>
        <location evidence="1">Secreted</location>
    </subcellularLocation>
</comment>
<evidence type="ECO:0000256" key="2">
    <source>
        <dbReference type="ARBA" id="ARBA00022525"/>
    </source>
</evidence>
<dbReference type="InterPro" id="IPR001343">
    <property type="entry name" value="Hemolysn_Ca-bd"/>
</dbReference>
<keyword evidence="2" id="KW-0964">Secreted</keyword>
<comment type="caution">
    <text evidence="4">The sequence shown here is derived from an EMBL/GenBank/DDBJ whole genome shotgun (WGS) entry which is preliminary data.</text>
</comment>
<organism evidence="4 5">
    <name type="scientific">Paenirhodobacter populi</name>
    <dbReference type="NCBI Taxonomy" id="2306993"/>
    <lineage>
        <taxon>Bacteria</taxon>
        <taxon>Pseudomonadati</taxon>
        <taxon>Pseudomonadota</taxon>
        <taxon>Alphaproteobacteria</taxon>
        <taxon>Rhodobacterales</taxon>
        <taxon>Rhodobacter group</taxon>
        <taxon>Paenirhodobacter</taxon>
    </lineage>
</organism>
<dbReference type="GO" id="GO:0005509">
    <property type="term" value="F:calcium ion binding"/>
    <property type="evidence" value="ECO:0007669"/>
    <property type="project" value="InterPro"/>
</dbReference>
<dbReference type="SUPFAM" id="SSF51120">
    <property type="entry name" value="beta-Roll"/>
    <property type="match status" value="2"/>
</dbReference>
<dbReference type="InterPro" id="IPR011049">
    <property type="entry name" value="Serralysin-like_metalloprot_C"/>
</dbReference>
<evidence type="ECO:0000256" key="1">
    <source>
        <dbReference type="ARBA" id="ARBA00004613"/>
    </source>
</evidence>
<proteinExistence type="predicted"/>
<dbReference type="EMBL" id="SAUZ01000020">
    <property type="protein sequence ID" value="RWR18283.1"/>
    <property type="molecule type" value="Genomic_DNA"/>
</dbReference>
<dbReference type="Pfam" id="PF00353">
    <property type="entry name" value="HemolysinCabind"/>
    <property type="match status" value="4"/>
</dbReference>
<dbReference type="Gene3D" id="2.150.10.10">
    <property type="entry name" value="Serralysin-like metalloprotease, C-terminal"/>
    <property type="match status" value="4"/>
</dbReference>
<protein>
    <submittedName>
        <fullName evidence="4">Calcium-binding protein</fullName>
    </submittedName>
</protein>
<dbReference type="PANTHER" id="PTHR38340">
    <property type="entry name" value="S-LAYER PROTEIN"/>
    <property type="match status" value="1"/>
</dbReference>
<dbReference type="Proteomes" id="UP000284476">
    <property type="component" value="Unassembled WGS sequence"/>
</dbReference>
<dbReference type="AlphaFoldDB" id="A0A443JD48"/>